<evidence type="ECO:0000313" key="2">
    <source>
        <dbReference type="EMBL" id="OIN07846.1"/>
    </source>
</evidence>
<dbReference type="EMBL" id="LT629708">
    <property type="protein sequence ID" value="SDP01108.1"/>
    <property type="molecule type" value="Genomic_DNA"/>
</dbReference>
<dbReference type="InterPro" id="IPR010093">
    <property type="entry name" value="SinI_DNA-bd"/>
</dbReference>
<reference evidence="3 5" key="2">
    <citation type="submission" date="2016-10" db="EMBL/GenBank/DDBJ databases">
        <authorList>
            <person name="Varghese N."/>
            <person name="Submissions S."/>
        </authorList>
    </citation>
    <scope>NUCLEOTIDE SEQUENCE [LARGE SCALE GENOMIC DNA]</scope>
    <source>
        <strain evidence="3 5">BS2774</strain>
    </source>
</reference>
<evidence type="ECO:0000313" key="3">
    <source>
        <dbReference type="EMBL" id="SDP01108.1"/>
    </source>
</evidence>
<evidence type="ECO:0000259" key="1">
    <source>
        <dbReference type="Pfam" id="PF12728"/>
    </source>
</evidence>
<sequence length="66" mass="7319">MLAAEKPAALSVSVEDAARIVGYSRSGVYELIAKGEIKTFKLGRRRLILMTELKVWIERAAKEGAR</sequence>
<accession>A0A1H0P8U3</accession>
<proteinExistence type="predicted"/>
<dbReference type="NCBIfam" id="TIGR01764">
    <property type="entry name" value="excise"/>
    <property type="match status" value="1"/>
</dbReference>
<dbReference type="Proteomes" id="UP000181686">
    <property type="component" value="Unassembled WGS sequence"/>
</dbReference>
<organism evidence="2 4">
    <name type="scientific">Pseudomonas extremorientalis</name>
    <dbReference type="NCBI Taxonomy" id="169669"/>
    <lineage>
        <taxon>Bacteria</taxon>
        <taxon>Pseudomonadati</taxon>
        <taxon>Pseudomonadota</taxon>
        <taxon>Gammaproteobacteria</taxon>
        <taxon>Pseudomonadales</taxon>
        <taxon>Pseudomonadaceae</taxon>
        <taxon>Pseudomonas</taxon>
    </lineage>
</organism>
<reference evidence="2 4" key="1">
    <citation type="submission" date="2016-08" db="EMBL/GenBank/DDBJ databases">
        <title>Draft genome sequence of the type strain of Pseudomonas extremorientalis LMG 19695T isolated from drinking water reservoir.</title>
        <authorList>
            <person name="Tambong J.T."/>
        </authorList>
    </citation>
    <scope>NUCLEOTIDE SEQUENCE [LARGE SCALE GENOMIC DNA]</scope>
    <source>
        <strain evidence="2 4">LMG 19695</strain>
    </source>
</reference>
<name>A0A1H0P8U3_9PSED</name>
<gene>
    <name evidence="2" type="ORF">BFN10_16260</name>
    <name evidence="3" type="ORF">SAMN04490184_2039</name>
</gene>
<dbReference type="AlphaFoldDB" id="A0A1H0P8U3"/>
<dbReference type="RefSeq" id="WP_071490528.1">
    <property type="nucleotide sequence ID" value="NZ_LT629708.1"/>
</dbReference>
<keyword evidence="2" id="KW-0238">DNA-binding</keyword>
<feature type="domain" description="Helix-turn-helix" evidence="1">
    <location>
        <begin position="13"/>
        <end position="59"/>
    </location>
</feature>
<keyword evidence="5" id="KW-1185">Reference proteome</keyword>
<dbReference type="InterPro" id="IPR041657">
    <property type="entry name" value="HTH_17"/>
</dbReference>
<dbReference type="GO" id="GO:0003677">
    <property type="term" value="F:DNA binding"/>
    <property type="evidence" value="ECO:0007669"/>
    <property type="project" value="UniProtKB-KW"/>
</dbReference>
<protein>
    <submittedName>
        <fullName evidence="3">DNA binding domain-containing protein, excisionase family</fullName>
    </submittedName>
    <submittedName>
        <fullName evidence="2">DNA-binding protein</fullName>
    </submittedName>
</protein>
<evidence type="ECO:0000313" key="5">
    <source>
        <dbReference type="Proteomes" id="UP000182654"/>
    </source>
</evidence>
<dbReference type="Proteomes" id="UP000182654">
    <property type="component" value="Chromosome I"/>
</dbReference>
<dbReference type="EMBL" id="MDGK01000040">
    <property type="protein sequence ID" value="OIN07846.1"/>
    <property type="molecule type" value="Genomic_DNA"/>
</dbReference>
<evidence type="ECO:0000313" key="4">
    <source>
        <dbReference type="Proteomes" id="UP000181686"/>
    </source>
</evidence>
<dbReference type="Pfam" id="PF12728">
    <property type="entry name" value="HTH_17"/>
    <property type="match status" value="1"/>
</dbReference>